<dbReference type="CDD" id="cd03255">
    <property type="entry name" value="ABC_MJ0796_LolCDE_FtsE"/>
    <property type="match status" value="1"/>
</dbReference>
<dbReference type="PROSITE" id="PS00211">
    <property type="entry name" value="ABC_TRANSPORTER_1"/>
    <property type="match status" value="1"/>
</dbReference>
<dbReference type="InterPro" id="IPR027417">
    <property type="entry name" value="P-loop_NTPase"/>
</dbReference>
<dbReference type="Proteomes" id="UP001216907">
    <property type="component" value="Unassembled WGS sequence"/>
</dbReference>
<dbReference type="PANTHER" id="PTHR24220">
    <property type="entry name" value="IMPORT ATP-BINDING PROTEIN"/>
    <property type="match status" value="1"/>
</dbReference>
<reference evidence="5 6" key="1">
    <citation type="submission" date="2023-03" db="EMBL/GenBank/DDBJ databases">
        <title>Paludisphaera mucosa sp. nov. a novel planctomycete from northern fen.</title>
        <authorList>
            <person name="Ivanova A."/>
        </authorList>
    </citation>
    <scope>NUCLEOTIDE SEQUENCE [LARGE SCALE GENOMIC DNA]</scope>
    <source>
        <strain evidence="5 6">Pla2</strain>
    </source>
</reference>
<proteinExistence type="predicted"/>
<dbReference type="EMBL" id="JARRAG010000001">
    <property type="protein sequence ID" value="MDG3002406.1"/>
    <property type="molecule type" value="Genomic_DNA"/>
</dbReference>
<dbReference type="Pfam" id="PF00005">
    <property type="entry name" value="ABC_tran"/>
    <property type="match status" value="1"/>
</dbReference>
<dbReference type="InterPro" id="IPR015854">
    <property type="entry name" value="ABC_transpr_LolD-like"/>
</dbReference>
<keyword evidence="3 5" id="KW-0067">ATP-binding</keyword>
<keyword evidence="6" id="KW-1185">Reference proteome</keyword>
<dbReference type="InterPro" id="IPR017871">
    <property type="entry name" value="ABC_transporter-like_CS"/>
</dbReference>
<keyword evidence="1" id="KW-0813">Transport</keyword>
<feature type="domain" description="ABC transporter" evidence="4">
    <location>
        <begin position="3"/>
        <end position="229"/>
    </location>
</feature>
<dbReference type="SMART" id="SM00382">
    <property type="entry name" value="AAA"/>
    <property type="match status" value="1"/>
</dbReference>
<evidence type="ECO:0000313" key="5">
    <source>
        <dbReference type="EMBL" id="MDG3002406.1"/>
    </source>
</evidence>
<sequence length="229" mass="24328">MTIRAVDVRKAYGAKGALVEALRGVSIEVAGGERVALLGKSGSGKSTLLNLLGGLDRPSSGGLHVGGSDLHRLSGREMARFRSTTVGFVFQSFNLIASRTAVENVELPMVFTGRPRRERLAAARGALESVGLGARLDHRPDQLSGGESQRVAVARALVNRPRVVLADEPTGNLDSQTARQVMALILDHVREHAATLVLVTHDEELAAACTDRVVRLVDGRIASGALDRE</sequence>
<comment type="caution">
    <text evidence="5">The sequence shown here is derived from an EMBL/GenBank/DDBJ whole genome shotgun (WGS) entry which is preliminary data.</text>
</comment>
<evidence type="ECO:0000256" key="1">
    <source>
        <dbReference type="ARBA" id="ARBA00022448"/>
    </source>
</evidence>
<evidence type="ECO:0000259" key="4">
    <source>
        <dbReference type="PROSITE" id="PS50893"/>
    </source>
</evidence>
<dbReference type="InterPro" id="IPR003593">
    <property type="entry name" value="AAA+_ATPase"/>
</dbReference>
<dbReference type="GO" id="GO:0005524">
    <property type="term" value="F:ATP binding"/>
    <property type="evidence" value="ECO:0007669"/>
    <property type="project" value="UniProtKB-KW"/>
</dbReference>
<evidence type="ECO:0000256" key="3">
    <source>
        <dbReference type="ARBA" id="ARBA00022840"/>
    </source>
</evidence>
<dbReference type="PROSITE" id="PS50893">
    <property type="entry name" value="ABC_TRANSPORTER_2"/>
    <property type="match status" value="1"/>
</dbReference>
<dbReference type="SUPFAM" id="SSF52540">
    <property type="entry name" value="P-loop containing nucleoside triphosphate hydrolases"/>
    <property type="match status" value="1"/>
</dbReference>
<keyword evidence="2" id="KW-0547">Nucleotide-binding</keyword>
<dbReference type="RefSeq" id="WP_277858770.1">
    <property type="nucleotide sequence ID" value="NZ_JARRAG010000001.1"/>
</dbReference>
<dbReference type="InterPro" id="IPR017911">
    <property type="entry name" value="MacB-like_ATP-bd"/>
</dbReference>
<dbReference type="Gene3D" id="3.40.50.300">
    <property type="entry name" value="P-loop containing nucleotide triphosphate hydrolases"/>
    <property type="match status" value="1"/>
</dbReference>
<evidence type="ECO:0000313" key="6">
    <source>
        <dbReference type="Proteomes" id="UP001216907"/>
    </source>
</evidence>
<protein>
    <submittedName>
        <fullName evidence="5">ABC transporter ATP-binding protein</fullName>
    </submittedName>
</protein>
<evidence type="ECO:0000256" key="2">
    <source>
        <dbReference type="ARBA" id="ARBA00022741"/>
    </source>
</evidence>
<gene>
    <name evidence="5" type="ORF">PZE19_01270</name>
</gene>
<name>A0ABT6F496_9BACT</name>
<organism evidence="5 6">
    <name type="scientific">Paludisphaera mucosa</name>
    <dbReference type="NCBI Taxonomy" id="3030827"/>
    <lineage>
        <taxon>Bacteria</taxon>
        <taxon>Pseudomonadati</taxon>
        <taxon>Planctomycetota</taxon>
        <taxon>Planctomycetia</taxon>
        <taxon>Isosphaerales</taxon>
        <taxon>Isosphaeraceae</taxon>
        <taxon>Paludisphaera</taxon>
    </lineage>
</organism>
<dbReference type="InterPro" id="IPR003439">
    <property type="entry name" value="ABC_transporter-like_ATP-bd"/>
</dbReference>
<accession>A0ABT6F496</accession>